<dbReference type="Gene3D" id="1.10.630.10">
    <property type="entry name" value="Cytochrome P450"/>
    <property type="match status" value="1"/>
</dbReference>
<dbReference type="PANTHER" id="PTHR24289">
    <property type="entry name" value="STEROID 17-ALPHA-HYDROXYLASE/17,20 LYASE"/>
    <property type="match status" value="1"/>
</dbReference>
<evidence type="ECO:0000256" key="20">
    <source>
        <dbReference type="ARBA" id="ARBA00044342"/>
    </source>
</evidence>
<dbReference type="PANTHER" id="PTHR24289:SF1">
    <property type="entry name" value="STEROID 17-ALPHA-HYDROXYLASE_17,20 LYASE"/>
    <property type="match status" value="1"/>
</dbReference>
<evidence type="ECO:0000256" key="16">
    <source>
        <dbReference type="ARBA" id="ARBA00044217"/>
    </source>
</evidence>
<evidence type="ECO:0000313" key="22">
    <source>
        <dbReference type="EMBL" id="EDO29696.1"/>
    </source>
</evidence>
<protein>
    <recommendedName>
        <fullName evidence="15">Steroid 21-hydroxylase</fullName>
        <ecNumber evidence="14">1.14.14.16</ecNumber>
    </recommendedName>
    <alternativeName>
        <fullName evidence="19">21-OHase</fullName>
    </alternativeName>
    <alternativeName>
        <fullName evidence="16">Cytochrome P-450c21</fullName>
    </alternativeName>
    <alternativeName>
        <fullName evidence="20">Cytochrome P450 21</fullName>
    </alternativeName>
    <alternativeName>
        <fullName evidence="18">Cytochrome P450 XXI</fullName>
    </alternativeName>
    <alternativeName>
        <fullName evidence="17">Cytochrome P450-C21</fullName>
    </alternativeName>
</protein>
<evidence type="ECO:0000256" key="9">
    <source>
        <dbReference type="ARBA" id="ARBA00023002"/>
    </source>
</evidence>
<dbReference type="PRINTS" id="PR00385">
    <property type="entry name" value="P450"/>
</dbReference>
<dbReference type="InterPro" id="IPR002401">
    <property type="entry name" value="Cyt_P450_E_grp-I"/>
</dbReference>
<keyword evidence="11" id="KW-0503">Monooxygenase</keyword>
<evidence type="ECO:0000313" key="23">
    <source>
        <dbReference type="Proteomes" id="UP000001593"/>
    </source>
</evidence>
<evidence type="ECO:0000256" key="1">
    <source>
        <dbReference type="ARBA" id="ARBA00004184"/>
    </source>
</evidence>
<evidence type="ECO:0000256" key="4">
    <source>
        <dbReference type="ARBA" id="ARBA00010617"/>
    </source>
</evidence>
<keyword evidence="10 21" id="KW-0408">Iron</keyword>
<evidence type="ECO:0000256" key="3">
    <source>
        <dbReference type="ARBA" id="ARBA00004586"/>
    </source>
</evidence>
<dbReference type="SUPFAM" id="SSF48264">
    <property type="entry name" value="Cytochrome P450"/>
    <property type="match status" value="1"/>
</dbReference>
<dbReference type="GO" id="GO:0005789">
    <property type="term" value="C:endoplasmic reticulum membrane"/>
    <property type="evidence" value="ECO:0007669"/>
    <property type="project" value="UniProtKB-SubCell"/>
</dbReference>
<keyword evidence="6 21" id="KW-0479">Metal-binding</keyword>
<dbReference type="InterPro" id="IPR036396">
    <property type="entry name" value="Cyt_P450_sf"/>
</dbReference>
<evidence type="ECO:0000256" key="7">
    <source>
        <dbReference type="ARBA" id="ARBA00022824"/>
    </source>
</evidence>
<evidence type="ECO:0000256" key="14">
    <source>
        <dbReference type="ARBA" id="ARBA00044040"/>
    </source>
</evidence>
<dbReference type="KEGG" id="nve:5500337"/>
<evidence type="ECO:0000256" key="15">
    <source>
        <dbReference type="ARBA" id="ARBA00044116"/>
    </source>
</evidence>
<evidence type="ECO:0000256" key="12">
    <source>
        <dbReference type="ARBA" id="ARBA00023121"/>
    </source>
</evidence>
<dbReference type="Proteomes" id="UP000001593">
    <property type="component" value="Unassembled WGS sequence"/>
</dbReference>
<keyword evidence="12" id="KW-0446">Lipid-binding</keyword>
<dbReference type="InterPro" id="IPR001128">
    <property type="entry name" value="Cyt_P450"/>
</dbReference>
<name>A7T2W8_NEMVE</name>
<dbReference type="EC" id="1.14.14.16" evidence="14"/>
<evidence type="ECO:0000256" key="5">
    <source>
        <dbReference type="ARBA" id="ARBA00022617"/>
    </source>
</evidence>
<keyword evidence="9" id="KW-0560">Oxidoreductase</keyword>
<comment type="similarity">
    <text evidence="4">Belongs to the cytochrome P450 family.</text>
</comment>
<dbReference type="GO" id="GO:0005506">
    <property type="term" value="F:iron ion binding"/>
    <property type="evidence" value="ECO:0007669"/>
    <property type="project" value="InterPro"/>
</dbReference>
<evidence type="ECO:0000256" key="21">
    <source>
        <dbReference type="PIRSR" id="PIRSR602401-1"/>
    </source>
</evidence>
<comment type="subcellular location">
    <subcellularLocation>
        <location evidence="1">Endomembrane system</location>
        <topology evidence="1">Peripheral membrane protein</topology>
    </subcellularLocation>
    <subcellularLocation>
        <location evidence="3">Endoplasmic reticulum membrane</location>
    </subcellularLocation>
    <subcellularLocation>
        <location evidence="2">Microsome membrane</location>
    </subcellularLocation>
</comment>
<dbReference type="OMA" id="CPAMQLA"/>
<evidence type="ECO:0000256" key="19">
    <source>
        <dbReference type="ARBA" id="ARBA00044304"/>
    </source>
</evidence>
<evidence type="ECO:0000256" key="2">
    <source>
        <dbReference type="ARBA" id="ARBA00004524"/>
    </source>
</evidence>
<keyword evidence="7" id="KW-0256">Endoplasmic reticulum</keyword>
<feature type="binding site" description="axial binding residue" evidence="21">
    <location>
        <position position="337"/>
    </location>
    <ligand>
        <name>heme</name>
        <dbReference type="ChEBI" id="CHEBI:30413"/>
    </ligand>
    <ligandPart>
        <name>Fe</name>
        <dbReference type="ChEBI" id="CHEBI:18248"/>
    </ligandPart>
</feature>
<keyword evidence="13" id="KW-0472">Membrane</keyword>
<dbReference type="PhylomeDB" id="A7T2W8"/>
<evidence type="ECO:0000256" key="17">
    <source>
        <dbReference type="ARBA" id="ARBA00044265"/>
    </source>
</evidence>
<dbReference type="GO" id="GO:0006082">
    <property type="term" value="P:organic acid metabolic process"/>
    <property type="evidence" value="ECO:0000318"/>
    <property type="project" value="GO_Central"/>
</dbReference>
<proteinExistence type="inferred from homology"/>
<dbReference type="eggNOG" id="KOG0156">
    <property type="taxonomic scope" value="Eukaryota"/>
</dbReference>
<dbReference type="EMBL" id="DS470343">
    <property type="protein sequence ID" value="EDO29696.1"/>
    <property type="molecule type" value="Genomic_DNA"/>
</dbReference>
<dbReference type="PRINTS" id="PR00463">
    <property type="entry name" value="EP450I"/>
</dbReference>
<accession>A7T2W8</accession>
<evidence type="ECO:0000256" key="8">
    <source>
        <dbReference type="ARBA" id="ARBA00022848"/>
    </source>
</evidence>
<dbReference type="GO" id="GO:0006805">
    <property type="term" value="P:xenobiotic metabolic process"/>
    <property type="evidence" value="ECO:0000318"/>
    <property type="project" value="GO_Central"/>
</dbReference>
<dbReference type="InParanoid" id="A7T2W8"/>
<evidence type="ECO:0000256" key="11">
    <source>
        <dbReference type="ARBA" id="ARBA00023033"/>
    </source>
</evidence>
<keyword evidence="23" id="KW-1185">Reference proteome</keyword>
<feature type="non-terminal residue" evidence="22">
    <location>
        <position position="1"/>
    </location>
</feature>
<comment type="cofactor">
    <cofactor evidence="21">
        <name>heme</name>
        <dbReference type="ChEBI" id="CHEBI:30413"/>
    </cofactor>
</comment>
<keyword evidence="8" id="KW-0492">Microsome</keyword>
<dbReference type="GO" id="GO:0008289">
    <property type="term" value="F:lipid binding"/>
    <property type="evidence" value="ECO:0007669"/>
    <property type="project" value="UniProtKB-KW"/>
</dbReference>
<dbReference type="GO" id="GO:0016712">
    <property type="term" value="F:oxidoreductase activity, acting on paired donors, with incorporation or reduction of molecular oxygen, reduced flavin or flavoprotein as one donor, and incorporation of one atom of oxygen"/>
    <property type="evidence" value="ECO:0000318"/>
    <property type="project" value="GO_Central"/>
</dbReference>
<sequence length="393" mass="44636">GGKGIAFGNPNTAWKLHRKLFVTSMRYYVSNIPLIDARITEQASQLQEFFSEQQGKPFNPSTVLMKRVADVICGITFGKYFNSSHPEFDRFIELTNLSFGDAELNEQLSILDLFPISKYFPFSAYKRDQTGTELVLLGTIKDVLDQGKANFDASAEVTDLMNGLLKARSEAEYQNEEEKKALLSDDYLICTLYDTVSAGYETTVSTLKWAIVYLVNYPQYQQQIQQEMDKVVGRDRMPSLTDRPRLPLIQAALMETLRAGNIADEAIPHYTLKDTTLCGYRVPKDTVVLPDLEAVHLDPNCWENPLEFNPYRHLDNEGNLLTSPPNWLPFSAGRRVCTGESLAKMKLFLFLSWMLHKFTLVPENEEPPSLEGIKGFTQSPKPFKIRAIDRYSA</sequence>
<evidence type="ECO:0000256" key="18">
    <source>
        <dbReference type="ARBA" id="ARBA00044282"/>
    </source>
</evidence>
<dbReference type="GO" id="GO:0005737">
    <property type="term" value="C:cytoplasm"/>
    <property type="evidence" value="ECO:0000318"/>
    <property type="project" value="GO_Central"/>
</dbReference>
<dbReference type="STRING" id="45351.A7T2W8"/>
<dbReference type="GO" id="GO:0008202">
    <property type="term" value="P:steroid metabolic process"/>
    <property type="evidence" value="ECO:0007669"/>
    <property type="project" value="UniProtKB-ARBA"/>
</dbReference>
<organism evidence="22 23">
    <name type="scientific">Nematostella vectensis</name>
    <name type="common">Starlet sea anemone</name>
    <dbReference type="NCBI Taxonomy" id="45351"/>
    <lineage>
        <taxon>Eukaryota</taxon>
        <taxon>Metazoa</taxon>
        <taxon>Cnidaria</taxon>
        <taxon>Anthozoa</taxon>
        <taxon>Hexacorallia</taxon>
        <taxon>Actiniaria</taxon>
        <taxon>Edwardsiidae</taxon>
        <taxon>Nematostella</taxon>
    </lineage>
</organism>
<evidence type="ECO:0000256" key="10">
    <source>
        <dbReference type="ARBA" id="ARBA00023004"/>
    </source>
</evidence>
<dbReference type="FunFam" id="1.10.630.10:FF:000049">
    <property type="entry name" value="steroid 21-hydroxylase isoform X1"/>
    <property type="match status" value="1"/>
</dbReference>
<dbReference type="GO" id="GO:0008610">
    <property type="term" value="P:lipid biosynthetic process"/>
    <property type="evidence" value="ECO:0007669"/>
    <property type="project" value="UniProtKB-ARBA"/>
</dbReference>
<dbReference type="AlphaFoldDB" id="A7T2W8"/>
<evidence type="ECO:0000256" key="13">
    <source>
        <dbReference type="ARBA" id="ARBA00023136"/>
    </source>
</evidence>
<dbReference type="HOGENOM" id="CLU_001570_22_0_1"/>
<reference evidence="22 23" key="1">
    <citation type="journal article" date="2007" name="Science">
        <title>Sea anemone genome reveals ancestral eumetazoan gene repertoire and genomic organization.</title>
        <authorList>
            <person name="Putnam N.H."/>
            <person name="Srivastava M."/>
            <person name="Hellsten U."/>
            <person name="Dirks B."/>
            <person name="Chapman J."/>
            <person name="Salamov A."/>
            <person name="Terry A."/>
            <person name="Shapiro H."/>
            <person name="Lindquist E."/>
            <person name="Kapitonov V.V."/>
            <person name="Jurka J."/>
            <person name="Genikhovich G."/>
            <person name="Grigoriev I.V."/>
            <person name="Lucas S.M."/>
            <person name="Steele R.E."/>
            <person name="Finnerty J.R."/>
            <person name="Technau U."/>
            <person name="Martindale M.Q."/>
            <person name="Rokhsar D.S."/>
        </authorList>
    </citation>
    <scope>NUCLEOTIDE SEQUENCE [LARGE SCALE GENOMIC DNA]</scope>
    <source>
        <strain evidence="23">CH2 X CH6</strain>
    </source>
</reference>
<dbReference type="Pfam" id="PF00067">
    <property type="entry name" value="p450"/>
    <property type="match status" value="1"/>
</dbReference>
<evidence type="ECO:0000256" key="6">
    <source>
        <dbReference type="ARBA" id="ARBA00022723"/>
    </source>
</evidence>
<dbReference type="GO" id="GO:0004509">
    <property type="term" value="F:steroid 21-monooxygenase activity"/>
    <property type="evidence" value="ECO:0007669"/>
    <property type="project" value="UniProtKB-EC"/>
</dbReference>
<dbReference type="GO" id="GO:0020037">
    <property type="term" value="F:heme binding"/>
    <property type="evidence" value="ECO:0000318"/>
    <property type="project" value="GO_Central"/>
</dbReference>
<keyword evidence="5 21" id="KW-0349">Heme</keyword>
<gene>
    <name evidence="22" type="ORF">NEMVEDRAFT_v1g143569</name>
</gene>